<dbReference type="AlphaFoldDB" id="A0A6G7YIK0"/>
<dbReference type="EMBL" id="CP049866">
    <property type="protein sequence ID" value="QIK76567.1"/>
    <property type="molecule type" value="Genomic_DNA"/>
</dbReference>
<proteinExistence type="predicted"/>
<dbReference type="CDD" id="cd05379">
    <property type="entry name" value="CAP_bacterial"/>
    <property type="match status" value="1"/>
</dbReference>
<name>A0A6G7YIK0_9ACTN</name>
<keyword evidence="3" id="KW-1185">Reference proteome</keyword>
<sequence length="160" mass="17160">MLALATIAGTTSLVGTPAHADLSRVPTTVVDVVARSGPAFEAQVMVEINRARVAAGQPPVRFFDSCVERMATSWGNRIARTGELAHRDQRRVLGRCDQSWAGENLIRSEGLDARTIVRAWLDSPAHRAVLLKRRATLAGVAVVLDGQGRQVGVLNLADAN</sequence>
<dbReference type="Pfam" id="PF00188">
    <property type="entry name" value="CAP"/>
    <property type="match status" value="1"/>
</dbReference>
<protein>
    <submittedName>
        <fullName evidence="2">CAP domain-containing protein</fullName>
    </submittedName>
</protein>
<evidence type="ECO:0000313" key="2">
    <source>
        <dbReference type="EMBL" id="QIK76567.1"/>
    </source>
</evidence>
<reference evidence="2 3" key="1">
    <citation type="submission" date="2020-03" db="EMBL/GenBank/DDBJ databases">
        <title>Nocardioides sp. nov., isolated from fish.</title>
        <authorList>
            <person name="Hyun D.-W."/>
            <person name="Bae J.-W."/>
        </authorList>
    </citation>
    <scope>NUCLEOTIDE SEQUENCE [LARGE SCALE GENOMIC DNA]</scope>
    <source>
        <strain evidence="2 3">HDW12A</strain>
    </source>
</reference>
<evidence type="ECO:0000313" key="3">
    <source>
        <dbReference type="Proteomes" id="UP000502035"/>
    </source>
</evidence>
<gene>
    <name evidence="2" type="ORF">G7071_15215</name>
</gene>
<dbReference type="Proteomes" id="UP000502035">
    <property type="component" value="Chromosome"/>
</dbReference>
<dbReference type="RefSeq" id="WP_166320117.1">
    <property type="nucleotide sequence ID" value="NZ_CP049866.1"/>
</dbReference>
<dbReference type="InterPro" id="IPR014044">
    <property type="entry name" value="CAP_dom"/>
</dbReference>
<dbReference type="InterPro" id="IPR035940">
    <property type="entry name" value="CAP_sf"/>
</dbReference>
<dbReference type="KEGG" id="npi:G7071_15215"/>
<feature type="domain" description="SCP" evidence="1">
    <location>
        <begin position="48"/>
        <end position="151"/>
    </location>
</feature>
<accession>A0A6G7YIK0</accession>
<organism evidence="2 3">
    <name type="scientific">Nocardioides piscis</name>
    <dbReference type="NCBI Taxonomy" id="2714938"/>
    <lineage>
        <taxon>Bacteria</taxon>
        <taxon>Bacillati</taxon>
        <taxon>Actinomycetota</taxon>
        <taxon>Actinomycetes</taxon>
        <taxon>Propionibacteriales</taxon>
        <taxon>Nocardioidaceae</taxon>
        <taxon>Nocardioides</taxon>
    </lineage>
</organism>
<evidence type="ECO:0000259" key="1">
    <source>
        <dbReference type="Pfam" id="PF00188"/>
    </source>
</evidence>
<dbReference type="SUPFAM" id="SSF55797">
    <property type="entry name" value="PR-1-like"/>
    <property type="match status" value="1"/>
</dbReference>
<dbReference type="Gene3D" id="3.40.33.10">
    <property type="entry name" value="CAP"/>
    <property type="match status" value="1"/>
</dbReference>